<accession>A0A194VE65</accession>
<feature type="compositionally biased region" description="Gly residues" evidence="1">
    <location>
        <begin position="1"/>
        <end position="18"/>
    </location>
</feature>
<dbReference type="EMBL" id="KN714802">
    <property type="protein sequence ID" value="KUI62178.1"/>
    <property type="molecule type" value="Genomic_DNA"/>
</dbReference>
<feature type="region of interest" description="Disordered" evidence="1">
    <location>
        <begin position="1"/>
        <end position="53"/>
    </location>
</feature>
<evidence type="ECO:0000256" key="1">
    <source>
        <dbReference type="SAM" id="MobiDB-lite"/>
    </source>
</evidence>
<feature type="compositionally biased region" description="Acidic residues" evidence="1">
    <location>
        <begin position="30"/>
        <end position="44"/>
    </location>
</feature>
<dbReference type="STRING" id="694573.A0A194VE65"/>
<protein>
    <submittedName>
        <fullName evidence="2">Uncharacterized protein</fullName>
    </submittedName>
</protein>
<evidence type="ECO:0000313" key="3">
    <source>
        <dbReference type="Proteomes" id="UP000078576"/>
    </source>
</evidence>
<sequence length="53" mass="4890">RGAPGGAAGGAAGAGGAAQGDAPAPRGGVDEEELGEMDDVDDAELVGAGNRRA</sequence>
<name>A0A194VE65_CYTMA</name>
<dbReference type="AlphaFoldDB" id="A0A194VE65"/>
<evidence type="ECO:0000313" key="2">
    <source>
        <dbReference type="EMBL" id="KUI62178.1"/>
    </source>
</evidence>
<reference evidence="3" key="1">
    <citation type="submission" date="2014-12" db="EMBL/GenBank/DDBJ databases">
        <title>Genome Sequence of Valsa Canker Pathogens Uncovers a Specific Adaption of Colonization on Woody Bark.</title>
        <authorList>
            <person name="Yin Z."/>
            <person name="Liu H."/>
            <person name="Gao X."/>
            <person name="Li Z."/>
            <person name="Song N."/>
            <person name="Ke X."/>
            <person name="Dai Q."/>
            <person name="Wu Y."/>
            <person name="Sun Y."/>
            <person name="Xu J.-R."/>
            <person name="Kang Z.K."/>
            <person name="Wang L."/>
            <person name="Huang L."/>
        </authorList>
    </citation>
    <scope>NUCLEOTIDE SEQUENCE [LARGE SCALE GENOMIC DNA]</scope>
    <source>
        <strain evidence="3">SXYL134</strain>
    </source>
</reference>
<gene>
    <name evidence="2" type="ORF">VP1G_11330</name>
</gene>
<feature type="non-terminal residue" evidence="2">
    <location>
        <position position="1"/>
    </location>
</feature>
<dbReference type="Proteomes" id="UP000078576">
    <property type="component" value="Unassembled WGS sequence"/>
</dbReference>
<proteinExistence type="predicted"/>
<keyword evidence="3" id="KW-1185">Reference proteome</keyword>
<organism evidence="2 3">
    <name type="scientific">Cytospora mali</name>
    <name type="common">Apple Valsa canker fungus</name>
    <name type="synonym">Valsa mali</name>
    <dbReference type="NCBI Taxonomy" id="578113"/>
    <lineage>
        <taxon>Eukaryota</taxon>
        <taxon>Fungi</taxon>
        <taxon>Dikarya</taxon>
        <taxon>Ascomycota</taxon>
        <taxon>Pezizomycotina</taxon>
        <taxon>Sordariomycetes</taxon>
        <taxon>Sordariomycetidae</taxon>
        <taxon>Diaporthales</taxon>
        <taxon>Cytosporaceae</taxon>
        <taxon>Cytospora</taxon>
    </lineage>
</organism>